<dbReference type="AlphaFoldDB" id="A0A0L0QNW3"/>
<dbReference type="InterPro" id="IPR054156">
    <property type="entry name" value="YxaF_TetR_C"/>
</dbReference>
<dbReference type="PROSITE" id="PS50977">
    <property type="entry name" value="HTH_TETR_2"/>
    <property type="match status" value="1"/>
</dbReference>
<dbReference type="GO" id="GO:0003677">
    <property type="term" value="F:DNA binding"/>
    <property type="evidence" value="ECO:0007669"/>
    <property type="project" value="UniProtKB-UniRule"/>
</dbReference>
<reference evidence="6" key="1">
    <citation type="submission" date="2015-07" db="EMBL/GenBank/DDBJ databases">
        <title>Fjat-10053 dsm26.</title>
        <authorList>
            <person name="Liu B."/>
            <person name="Wang J."/>
            <person name="Zhu Y."/>
            <person name="Liu G."/>
            <person name="Chen Q."/>
            <person name="Chen Z."/>
            <person name="Lan J."/>
            <person name="Che J."/>
            <person name="Ge C."/>
            <person name="Shi H."/>
            <person name="Pan Z."/>
            <person name="Liu X."/>
        </authorList>
    </citation>
    <scope>NUCLEOTIDE SEQUENCE [LARGE SCALE GENOMIC DNA]</scope>
    <source>
        <strain evidence="6">DSM 26</strain>
    </source>
</reference>
<dbReference type="GeneID" id="66870528"/>
<proteinExistence type="predicted"/>
<keyword evidence="1" id="KW-0805">Transcription regulation</keyword>
<dbReference type="RefSeq" id="WP_050352893.1">
    <property type="nucleotide sequence ID" value="NZ_BOSN01000001.1"/>
</dbReference>
<keyword evidence="3" id="KW-0804">Transcription</keyword>
<evidence type="ECO:0000256" key="4">
    <source>
        <dbReference type="PROSITE-ProRule" id="PRU00335"/>
    </source>
</evidence>
<evidence type="ECO:0000313" key="6">
    <source>
        <dbReference type="Proteomes" id="UP000036780"/>
    </source>
</evidence>
<dbReference type="Proteomes" id="UP000036780">
    <property type="component" value="Unassembled WGS sequence"/>
</dbReference>
<accession>A0A0L0QNW3</accession>
<evidence type="ECO:0000256" key="3">
    <source>
        <dbReference type="ARBA" id="ARBA00023163"/>
    </source>
</evidence>
<keyword evidence="2 4" id="KW-0238">DNA-binding</keyword>
<dbReference type="Gene3D" id="1.10.357.10">
    <property type="entry name" value="Tetracycline Repressor, domain 2"/>
    <property type="match status" value="1"/>
</dbReference>
<feature type="DNA-binding region" description="H-T-H motif" evidence="4">
    <location>
        <begin position="28"/>
        <end position="47"/>
    </location>
</feature>
<dbReference type="PATRIC" id="fig|1473.5.peg.2381"/>
<evidence type="ECO:0000256" key="1">
    <source>
        <dbReference type="ARBA" id="ARBA00023015"/>
    </source>
</evidence>
<dbReference type="Pfam" id="PF21993">
    <property type="entry name" value="TetR_C_13_2"/>
    <property type="match status" value="1"/>
</dbReference>
<dbReference type="PANTHER" id="PTHR47506:SF3">
    <property type="entry name" value="HTH-TYPE TRANSCRIPTIONAL REGULATOR LMRA"/>
    <property type="match status" value="1"/>
</dbReference>
<comment type="caution">
    <text evidence="5">The sequence shown here is derived from an EMBL/GenBank/DDBJ whole genome shotgun (WGS) entry which is preliminary data.</text>
</comment>
<evidence type="ECO:0000256" key="2">
    <source>
        <dbReference type="ARBA" id="ARBA00023125"/>
    </source>
</evidence>
<dbReference type="EMBL" id="LGTO01000007">
    <property type="protein sequence ID" value="KNE20320.1"/>
    <property type="molecule type" value="Genomic_DNA"/>
</dbReference>
<dbReference type="Pfam" id="PF00440">
    <property type="entry name" value="TetR_N"/>
    <property type="match status" value="1"/>
</dbReference>
<dbReference type="OrthoDB" id="9810023at2"/>
<organism evidence="5 6">
    <name type="scientific">Virgibacillus pantothenticus</name>
    <dbReference type="NCBI Taxonomy" id="1473"/>
    <lineage>
        <taxon>Bacteria</taxon>
        <taxon>Bacillati</taxon>
        <taxon>Bacillota</taxon>
        <taxon>Bacilli</taxon>
        <taxon>Bacillales</taxon>
        <taxon>Bacillaceae</taxon>
        <taxon>Virgibacillus</taxon>
    </lineage>
</organism>
<keyword evidence="6" id="KW-1185">Reference proteome</keyword>
<dbReference type="SUPFAM" id="SSF48498">
    <property type="entry name" value="Tetracyclin repressor-like, C-terminal domain"/>
    <property type="match status" value="1"/>
</dbReference>
<sequence>MSANKNSREKLVQTASRLFQLQGYHGTGVKQIVEESHSPKGSLYYYFPNGKEQLAIESVQSTAQFIRNKIQESLDKEDDPIKAIQSLIYDMAGFFQEKLKLEGVPIASVALETSLISEPLRKVCQEAYTSFQDQFTEKLLHARVEEKRARELGIVINSMIEGAFLISFTRGNAEPLFLVAKQIPSLLQQ</sequence>
<dbReference type="InterPro" id="IPR001647">
    <property type="entry name" value="HTH_TetR"/>
</dbReference>
<evidence type="ECO:0000313" key="5">
    <source>
        <dbReference type="EMBL" id="KNE20320.1"/>
    </source>
</evidence>
<protein>
    <submittedName>
        <fullName evidence="5">TetR family transcriptional regulator</fullName>
    </submittedName>
</protein>
<dbReference type="InterPro" id="IPR009057">
    <property type="entry name" value="Homeodomain-like_sf"/>
</dbReference>
<gene>
    <name evidence="5" type="ORF">AFK71_18245</name>
</gene>
<dbReference type="SUPFAM" id="SSF46689">
    <property type="entry name" value="Homeodomain-like"/>
    <property type="match status" value="1"/>
</dbReference>
<dbReference type="InterPro" id="IPR036271">
    <property type="entry name" value="Tet_transcr_reg_TetR-rel_C_sf"/>
</dbReference>
<dbReference type="PANTHER" id="PTHR47506">
    <property type="entry name" value="TRANSCRIPTIONAL REGULATORY PROTEIN"/>
    <property type="match status" value="1"/>
</dbReference>
<name>A0A0L0QNW3_VIRPA</name>